<evidence type="ECO:0000256" key="1">
    <source>
        <dbReference type="SAM" id="Phobius"/>
    </source>
</evidence>
<dbReference type="AlphaFoldDB" id="A0A0D0M4X6"/>
<dbReference type="Proteomes" id="UP000032067">
    <property type="component" value="Unassembled WGS sequence"/>
</dbReference>
<evidence type="ECO:0000313" key="3">
    <source>
        <dbReference type="Proteomes" id="UP000032067"/>
    </source>
</evidence>
<proteinExistence type="predicted"/>
<reference evidence="2 3" key="1">
    <citation type="submission" date="2014-12" db="EMBL/GenBank/DDBJ databases">
        <title>16Stimator: statistical estimation of ribosomal gene copy numbers from draft genome assemblies.</title>
        <authorList>
            <person name="Perisin M.A."/>
            <person name="Vetter M."/>
            <person name="Gilbert J.A."/>
            <person name="Bergelson J."/>
        </authorList>
    </citation>
    <scope>NUCLEOTIDE SEQUENCE [LARGE SCALE GENOMIC DNA]</scope>
    <source>
        <strain evidence="2 3">MEDvA23</strain>
    </source>
</reference>
<keyword evidence="1" id="KW-0472">Membrane</keyword>
<dbReference type="EMBL" id="JXQQ01000065">
    <property type="protein sequence ID" value="KIQ25689.1"/>
    <property type="molecule type" value="Genomic_DNA"/>
</dbReference>
<feature type="transmembrane region" description="Helical" evidence="1">
    <location>
        <begin position="36"/>
        <end position="65"/>
    </location>
</feature>
<feature type="transmembrane region" description="Helical" evidence="1">
    <location>
        <begin position="442"/>
        <end position="460"/>
    </location>
</feature>
<comment type="caution">
    <text evidence="2">The sequence shown here is derived from an EMBL/GenBank/DDBJ whole genome shotgun (WGS) entry which is preliminary data.</text>
</comment>
<evidence type="ECO:0000313" key="2">
    <source>
        <dbReference type="EMBL" id="KIQ25689.1"/>
    </source>
</evidence>
<feature type="transmembrane region" description="Helical" evidence="1">
    <location>
        <begin position="472"/>
        <end position="490"/>
    </location>
</feature>
<name>A0A0D0M4X6_VARPD</name>
<accession>A0A0D0M4X6</accession>
<feature type="transmembrane region" description="Helical" evidence="1">
    <location>
        <begin position="300"/>
        <end position="320"/>
    </location>
</feature>
<feature type="transmembrane region" description="Helical" evidence="1">
    <location>
        <begin position="6"/>
        <end position="24"/>
    </location>
</feature>
<organism evidence="2 3">
    <name type="scientific">Variovorax paradoxus</name>
    <dbReference type="NCBI Taxonomy" id="34073"/>
    <lineage>
        <taxon>Bacteria</taxon>
        <taxon>Pseudomonadati</taxon>
        <taxon>Pseudomonadota</taxon>
        <taxon>Betaproteobacteria</taxon>
        <taxon>Burkholderiales</taxon>
        <taxon>Comamonadaceae</taxon>
        <taxon>Variovorax</taxon>
    </lineage>
</organism>
<feature type="transmembrane region" description="Helical" evidence="1">
    <location>
        <begin position="405"/>
        <end position="422"/>
    </location>
</feature>
<protein>
    <submittedName>
        <fullName evidence="2">Uncharacterized protein</fullName>
    </submittedName>
</protein>
<feature type="transmembrane region" description="Helical" evidence="1">
    <location>
        <begin position="367"/>
        <end position="393"/>
    </location>
</feature>
<dbReference type="OrthoDB" id="8908300at2"/>
<keyword evidence="1" id="KW-1133">Transmembrane helix</keyword>
<keyword evidence="1" id="KW-0812">Transmembrane</keyword>
<sequence length="550" mass="59776">MTLWSVSMVFAAGLTVLMASAGFNRPSWSRSYTTAWRYWTAVAAHAGLYLLLFMLCYGVLLRIMGVDAPRGSGARTLVLWLALALVACLRAVVPLSRRLRERLHRMAGIPQQALSLAKFIAEMPFEARSDIRAQARDMLRMRGIDADRDWLPLAQPLHQQMRKAAELFIQLRAWDQERSLGRYTREVTHELYRLRQRFDRLSFRVSRTLASIEQLGEIKVIASDHGIDDNKDLDDRLRHLVSDMISDVCEDIGLFYRDASVLAARGVLATNLRQAGRNAAFERMGFTACASEPDNLSRAFGYAALLMLAGLWIFFVVLPPDDGAGLSVGQRIAVILVIVMGTLAIAILPKFYFGFASGGLHRRTPPAFVVAAGACALGFSVLVNLAAGALVYGGTAGALQRLAEAAPTLPSTFLTGALVAWLTQDHRWAAVDDVRARRGLDAALFGAAWLLSAVVSRGFTADTLAEFWNWRTLAAVGAGLVLGAAMGAVIPELARRRRTPAACEAAPASGEPAALNPPAPRISAYELTLSDRVLAPVPAPQEAKASALVR</sequence>
<gene>
    <name evidence="2" type="ORF">RT97_23270</name>
</gene>
<feature type="transmembrane region" description="Helical" evidence="1">
    <location>
        <begin position="332"/>
        <end position="355"/>
    </location>
</feature>
<feature type="transmembrane region" description="Helical" evidence="1">
    <location>
        <begin position="77"/>
        <end position="96"/>
    </location>
</feature>
<dbReference type="RefSeq" id="WP_042581204.1">
    <property type="nucleotide sequence ID" value="NZ_JXQQ01000065.1"/>
</dbReference>